<dbReference type="PANTHER" id="PTHR35317:SF38">
    <property type="entry name" value="RNA-DIRECTED DNA POLYMERASE"/>
    <property type="match status" value="1"/>
</dbReference>
<dbReference type="AlphaFoldDB" id="A0A8J5WTR7"/>
<comment type="caution">
    <text evidence="2">The sequence shown here is derived from an EMBL/GenBank/DDBJ whole genome shotgun (WGS) entry which is preliminary data.</text>
</comment>
<accession>A0A8J5WTR7</accession>
<dbReference type="Proteomes" id="UP000729402">
    <property type="component" value="Unassembled WGS sequence"/>
</dbReference>
<dbReference type="PANTHER" id="PTHR35317">
    <property type="entry name" value="OS04G0629600 PROTEIN"/>
    <property type="match status" value="1"/>
</dbReference>
<proteinExistence type="predicted"/>
<organism evidence="2 3">
    <name type="scientific">Zizania palustris</name>
    <name type="common">Northern wild rice</name>
    <dbReference type="NCBI Taxonomy" id="103762"/>
    <lineage>
        <taxon>Eukaryota</taxon>
        <taxon>Viridiplantae</taxon>
        <taxon>Streptophyta</taxon>
        <taxon>Embryophyta</taxon>
        <taxon>Tracheophyta</taxon>
        <taxon>Spermatophyta</taxon>
        <taxon>Magnoliopsida</taxon>
        <taxon>Liliopsida</taxon>
        <taxon>Poales</taxon>
        <taxon>Poaceae</taxon>
        <taxon>BOP clade</taxon>
        <taxon>Oryzoideae</taxon>
        <taxon>Oryzeae</taxon>
        <taxon>Zizaniinae</taxon>
        <taxon>Zizania</taxon>
    </lineage>
</organism>
<gene>
    <name evidence="2" type="ORF">GUJ93_ZPchr0012g20236</name>
</gene>
<evidence type="ECO:0008006" key="4">
    <source>
        <dbReference type="Google" id="ProtNLM"/>
    </source>
</evidence>
<protein>
    <recommendedName>
        <fullName evidence="4">DUF4219 domain-containing protein</fullName>
    </recommendedName>
</protein>
<evidence type="ECO:0000313" key="3">
    <source>
        <dbReference type="Proteomes" id="UP000729402"/>
    </source>
</evidence>
<dbReference type="Pfam" id="PF14223">
    <property type="entry name" value="Retrotran_gag_2"/>
    <property type="match status" value="1"/>
</dbReference>
<keyword evidence="3" id="KW-1185">Reference proteome</keyword>
<evidence type="ECO:0000313" key="2">
    <source>
        <dbReference type="EMBL" id="KAG8095136.1"/>
    </source>
</evidence>
<feature type="compositionally biased region" description="Low complexity" evidence="1">
    <location>
        <begin position="1"/>
        <end position="16"/>
    </location>
</feature>
<name>A0A8J5WTR7_ZIZPA</name>
<sequence>MAGTSSSASASRSVTPTRRRSPSRGRSRTIRGGDIVVREIVREGGGSGAMSYPSLTKTNYTEWSIIMRVQLQGAGLWEAVETGEASERQERQALGAILRSVPSEMVPVLAAKDNAKDAWDAIKVMRVGVNRVREARRQKLRKEFENLAFKSGEAIEDFTLRIASILNELQSLGDSTTELQAVQKYLRVVPARYA</sequence>
<reference evidence="2" key="2">
    <citation type="submission" date="2021-02" db="EMBL/GenBank/DDBJ databases">
        <authorList>
            <person name="Kimball J.A."/>
            <person name="Haas M.W."/>
            <person name="Macchietto M."/>
            <person name="Kono T."/>
            <person name="Duquette J."/>
            <person name="Shao M."/>
        </authorList>
    </citation>
    <scope>NUCLEOTIDE SEQUENCE</scope>
    <source>
        <tissue evidence="2">Fresh leaf tissue</tissue>
    </source>
</reference>
<evidence type="ECO:0000256" key="1">
    <source>
        <dbReference type="SAM" id="MobiDB-lite"/>
    </source>
</evidence>
<feature type="region of interest" description="Disordered" evidence="1">
    <location>
        <begin position="1"/>
        <end position="29"/>
    </location>
</feature>
<dbReference type="OrthoDB" id="781829at2759"/>
<dbReference type="EMBL" id="JAAALK010000080">
    <property type="protein sequence ID" value="KAG8095136.1"/>
    <property type="molecule type" value="Genomic_DNA"/>
</dbReference>
<feature type="compositionally biased region" description="Basic residues" evidence="1">
    <location>
        <begin position="17"/>
        <end position="29"/>
    </location>
</feature>
<reference evidence="2" key="1">
    <citation type="journal article" date="2021" name="bioRxiv">
        <title>Whole Genome Assembly and Annotation of Northern Wild Rice, Zizania palustris L., Supports a Whole Genome Duplication in the Zizania Genus.</title>
        <authorList>
            <person name="Haas M."/>
            <person name="Kono T."/>
            <person name="Macchietto M."/>
            <person name="Millas R."/>
            <person name="McGilp L."/>
            <person name="Shao M."/>
            <person name="Duquette J."/>
            <person name="Hirsch C.N."/>
            <person name="Kimball J."/>
        </authorList>
    </citation>
    <scope>NUCLEOTIDE SEQUENCE</scope>
    <source>
        <tissue evidence="2">Fresh leaf tissue</tissue>
    </source>
</reference>